<evidence type="ECO:0000256" key="4">
    <source>
        <dbReference type="ARBA" id="ARBA00022692"/>
    </source>
</evidence>
<dbReference type="PANTHER" id="PTHR13032:SF6">
    <property type="entry name" value="MITOCHONDRIAL IMPORT INNER MEMBRANE TRANSLOCASE SUBUNIT TIM21"/>
    <property type="match status" value="1"/>
</dbReference>
<evidence type="ECO:0000313" key="10">
    <source>
        <dbReference type="EMBL" id="KAL0638434.1"/>
    </source>
</evidence>
<keyword evidence="9" id="KW-0813">Transport</keyword>
<dbReference type="Gene3D" id="3.10.450.320">
    <property type="entry name" value="Mitochondrial import inner membrane translocase subunit Tim21"/>
    <property type="match status" value="1"/>
</dbReference>
<keyword evidence="9" id="KW-0999">Mitochondrion inner membrane</keyword>
<comment type="caution">
    <text evidence="10">The sequence shown here is derived from an EMBL/GenBank/DDBJ whole genome shotgun (WGS) entry which is preliminary data.</text>
</comment>
<evidence type="ECO:0000256" key="8">
    <source>
        <dbReference type="ARBA" id="ARBA00023136"/>
    </source>
</evidence>
<comment type="subcellular location">
    <subcellularLocation>
        <location evidence="9">Mitochondrion inner membrane</location>
        <topology evidence="9">Single-pass membrane protein</topology>
    </subcellularLocation>
    <subcellularLocation>
        <location evidence="1">Mitochondrion membrane</location>
        <topology evidence="1">Single-pass membrane protein</topology>
    </subcellularLocation>
</comment>
<protein>
    <recommendedName>
        <fullName evidence="3 9">Mitochondrial import inner membrane translocase subunit Tim21</fullName>
    </recommendedName>
</protein>
<comment type="subunit">
    <text evidence="9">Component of the TIM23 complex.</text>
</comment>
<evidence type="ECO:0000256" key="3">
    <source>
        <dbReference type="ARBA" id="ARBA00020726"/>
    </source>
</evidence>
<dbReference type="EMBL" id="JBBBZM010000022">
    <property type="protein sequence ID" value="KAL0638434.1"/>
    <property type="molecule type" value="Genomic_DNA"/>
</dbReference>
<evidence type="ECO:0000256" key="1">
    <source>
        <dbReference type="ARBA" id="ARBA00004304"/>
    </source>
</evidence>
<keyword evidence="9" id="KW-0811">Translocation</keyword>
<keyword evidence="7 9" id="KW-0496">Mitochondrion</keyword>
<dbReference type="InterPro" id="IPR013261">
    <property type="entry name" value="Tim21"/>
</dbReference>
<evidence type="ECO:0000256" key="2">
    <source>
        <dbReference type="ARBA" id="ARBA00010867"/>
    </source>
</evidence>
<feature type="transmembrane region" description="Helical" evidence="9">
    <location>
        <begin position="69"/>
        <end position="90"/>
    </location>
</feature>
<evidence type="ECO:0000313" key="11">
    <source>
        <dbReference type="Proteomes" id="UP001447188"/>
    </source>
</evidence>
<name>A0ABR3GR78_9PEZI</name>
<keyword evidence="4 9" id="KW-0812">Transmembrane</keyword>
<keyword evidence="6 9" id="KW-1133">Transmembrane helix</keyword>
<sequence length="225" mass="25166">MSASPARLARRLAAKRLPVFARPQRPFSSHSARQADLQRQQITLSRGEEKKWAGLSTTQKAGRAASTGANLLTIVVGVGLTGAVLTLLYLEVFAPDSAANWFNRIHKRIRSEPKCTDLLGNGRKIKAYGEPTSNRWSRNRPIASTTKKDKYGIEHLIMRFNVEGDIDKGVVNAHLVKRPGEHNYEYRYLFLDVAGKPRVYLESAEGKPSHESGRKKGLFGVQWGW</sequence>
<gene>
    <name evidence="10" type="primary">TIM21</name>
    <name evidence="10" type="ORF">Q9L58_002578</name>
</gene>
<evidence type="ECO:0000256" key="6">
    <source>
        <dbReference type="ARBA" id="ARBA00022989"/>
    </source>
</evidence>
<accession>A0ABR3GR78</accession>
<keyword evidence="8 9" id="KW-0472">Membrane</keyword>
<keyword evidence="9" id="KW-0653">Protein transport</keyword>
<dbReference type="Proteomes" id="UP001447188">
    <property type="component" value="Unassembled WGS sequence"/>
</dbReference>
<evidence type="ECO:0000256" key="5">
    <source>
        <dbReference type="ARBA" id="ARBA00022946"/>
    </source>
</evidence>
<dbReference type="PANTHER" id="PTHR13032">
    <property type="entry name" value="MITOCHONDRIAL IMPORT INNER MEMBRANE TRANSLOCASE SUBUNIT TIM21"/>
    <property type="match status" value="1"/>
</dbReference>
<dbReference type="Pfam" id="PF08294">
    <property type="entry name" value="TIM21"/>
    <property type="match status" value="1"/>
</dbReference>
<evidence type="ECO:0000256" key="7">
    <source>
        <dbReference type="ARBA" id="ARBA00023128"/>
    </source>
</evidence>
<proteinExistence type="inferred from homology"/>
<reference evidence="10 11" key="1">
    <citation type="submission" date="2024-02" db="EMBL/GenBank/DDBJ databases">
        <title>Discinaceae phylogenomics.</title>
        <authorList>
            <person name="Dirks A.C."/>
            <person name="James T.Y."/>
        </authorList>
    </citation>
    <scope>NUCLEOTIDE SEQUENCE [LARGE SCALE GENOMIC DNA]</scope>
    <source>
        <strain evidence="10 11">ACD0624</strain>
    </source>
</reference>
<organism evidence="10 11">
    <name type="scientific">Discina gigas</name>
    <dbReference type="NCBI Taxonomy" id="1032678"/>
    <lineage>
        <taxon>Eukaryota</taxon>
        <taxon>Fungi</taxon>
        <taxon>Dikarya</taxon>
        <taxon>Ascomycota</taxon>
        <taxon>Pezizomycotina</taxon>
        <taxon>Pezizomycetes</taxon>
        <taxon>Pezizales</taxon>
        <taxon>Discinaceae</taxon>
        <taxon>Discina</taxon>
    </lineage>
</organism>
<comment type="function">
    <text evidence="9">Essential component of the TIM23 complex, a complex that mediates the translocation of transit peptide-containing proteins across the mitochondrial inner membrane.</text>
</comment>
<keyword evidence="5" id="KW-0809">Transit peptide</keyword>
<keyword evidence="11" id="KW-1185">Reference proteome</keyword>
<dbReference type="InterPro" id="IPR038552">
    <property type="entry name" value="Tim21_IMS_sf"/>
</dbReference>
<evidence type="ECO:0000256" key="9">
    <source>
        <dbReference type="RuleBase" id="RU367142"/>
    </source>
</evidence>
<comment type="similarity">
    <text evidence="2 9">Belongs to the TIM21 family.</text>
</comment>